<feature type="transmembrane region" description="Helical" evidence="2">
    <location>
        <begin position="129"/>
        <end position="149"/>
    </location>
</feature>
<proteinExistence type="predicted"/>
<feature type="region of interest" description="Disordered" evidence="1">
    <location>
        <begin position="1"/>
        <end position="28"/>
    </location>
</feature>
<evidence type="ECO:0000313" key="3">
    <source>
        <dbReference type="EMBL" id="SCL41033.1"/>
    </source>
</evidence>
<feature type="transmembrane region" description="Helical" evidence="2">
    <location>
        <begin position="190"/>
        <end position="209"/>
    </location>
</feature>
<name>A0A1C6THJ5_9ACTN</name>
<feature type="transmembrane region" description="Helical" evidence="2">
    <location>
        <begin position="33"/>
        <end position="56"/>
    </location>
</feature>
<feature type="transmembrane region" description="Helical" evidence="2">
    <location>
        <begin position="421"/>
        <end position="445"/>
    </location>
</feature>
<feature type="transmembrane region" description="Helical" evidence="2">
    <location>
        <begin position="96"/>
        <end position="117"/>
    </location>
</feature>
<feature type="transmembrane region" description="Helical" evidence="2">
    <location>
        <begin position="229"/>
        <end position="248"/>
    </location>
</feature>
<keyword evidence="2" id="KW-1133">Transmembrane helix</keyword>
<dbReference type="Proteomes" id="UP000198959">
    <property type="component" value="Unassembled WGS sequence"/>
</dbReference>
<reference evidence="4" key="1">
    <citation type="submission" date="2016-06" db="EMBL/GenBank/DDBJ databases">
        <authorList>
            <person name="Varghese N."/>
            <person name="Submissions Spin"/>
        </authorList>
    </citation>
    <scope>NUCLEOTIDE SEQUENCE [LARGE SCALE GENOMIC DNA]</scope>
    <source>
        <strain evidence="4">DSM 43817</strain>
    </source>
</reference>
<dbReference type="OrthoDB" id="10014810at2"/>
<feature type="transmembrane region" description="Helical" evidence="2">
    <location>
        <begin position="302"/>
        <end position="322"/>
    </location>
</feature>
<evidence type="ECO:0000256" key="1">
    <source>
        <dbReference type="SAM" id="MobiDB-lite"/>
    </source>
</evidence>
<gene>
    <name evidence="3" type="ORF">GA0074692_6107</name>
</gene>
<protein>
    <submittedName>
        <fullName evidence="3">Uncharacterized protein</fullName>
    </submittedName>
</protein>
<organism evidence="3 4">
    <name type="scientific">Micromonospora pallida</name>
    <dbReference type="NCBI Taxonomy" id="145854"/>
    <lineage>
        <taxon>Bacteria</taxon>
        <taxon>Bacillati</taxon>
        <taxon>Actinomycetota</taxon>
        <taxon>Actinomycetes</taxon>
        <taxon>Micromonosporales</taxon>
        <taxon>Micromonosporaceae</taxon>
        <taxon>Micromonospora</taxon>
    </lineage>
</organism>
<evidence type="ECO:0000256" key="2">
    <source>
        <dbReference type="SAM" id="Phobius"/>
    </source>
</evidence>
<feature type="transmembrane region" description="Helical" evidence="2">
    <location>
        <begin position="353"/>
        <end position="374"/>
    </location>
</feature>
<evidence type="ECO:0000313" key="4">
    <source>
        <dbReference type="Proteomes" id="UP000198959"/>
    </source>
</evidence>
<keyword evidence="2" id="KW-0472">Membrane</keyword>
<feature type="transmembrane region" description="Helical" evidence="2">
    <location>
        <begin position="161"/>
        <end position="184"/>
    </location>
</feature>
<keyword evidence="2" id="KW-0812">Transmembrane</keyword>
<feature type="transmembrane region" description="Helical" evidence="2">
    <location>
        <begin position="68"/>
        <end position="89"/>
    </location>
</feature>
<keyword evidence="4" id="KW-1185">Reference proteome</keyword>
<feature type="transmembrane region" description="Helical" evidence="2">
    <location>
        <begin position="457"/>
        <end position="476"/>
    </location>
</feature>
<feature type="transmembrane region" description="Helical" evidence="2">
    <location>
        <begin position="380"/>
        <end position="401"/>
    </location>
</feature>
<accession>A0A1C6THJ5</accession>
<dbReference type="RefSeq" id="WP_091650595.1">
    <property type="nucleotide sequence ID" value="NZ_FMHW01000002.1"/>
</dbReference>
<feature type="transmembrane region" description="Helical" evidence="2">
    <location>
        <begin position="271"/>
        <end position="290"/>
    </location>
</feature>
<feature type="transmembrane region" description="Helical" evidence="2">
    <location>
        <begin position="328"/>
        <end position="346"/>
    </location>
</feature>
<sequence length="497" mass="51222">MDDDPAARPVDDDPAARPVDEVKTRREPGNGSTLVAAIAAAMVGAAFVSALPYLVLSTGLTDLVPSEPLRAGVLGPAVFALAAASALTLYRVTGWLVAAAGLLLVTVADQFTAATLLFPADAPTLGRLVAHLCAAVGLGLAVGGVLLAVGQATRRARTPLAAGLAVGLTCQPAYAAVVGVALFRGPLQPLPAQLWLALGFTLVAGLLAYRRRRAAPRPVPSPLRWTPVVVVLLAGLLVLGGFLVRSWVVRAFRASPDGLVGPRRAQAVETFTHHSTVVIAVVATLALLLYAHRAVGLVGTRWVVLGFAAAPVSLAGWAFNLTISSRRVLLVAVVGFTAVTAGAMVARHAERILPWDALGVAVAAAALPLALPVVREELPSALLVGPLLAALGLGLALGFGLTSAATRDAEDRSVEPTERGWLPATLVLGFVAWTLTVQALAPIAVPAQFHIRAEPTFTLPVLVGAAALLLVLLFAFGRVVDGLRRDLSTPTRSGPTE</sequence>
<dbReference type="EMBL" id="FMHW01000002">
    <property type="protein sequence ID" value="SCL41033.1"/>
    <property type="molecule type" value="Genomic_DNA"/>
</dbReference>
<dbReference type="AlphaFoldDB" id="A0A1C6THJ5"/>